<dbReference type="InterPro" id="IPR016047">
    <property type="entry name" value="M23ase_b-sheet_dom"/>
</dbReference>
<dbReference type="RefSeq" id="WP_256312089.1">
    <property type="nucleotide sequence ID" value="NZ_JANGAC010000012.1"/>
</dbReference>
<dbReference type="EMBL" id="JANGAC010000012">
    <property type="protein sequence ID" value="MCQ4924328.1"/>
    <property type="molecule type" value="Genomic_DNA"/>
</dbReference>
<protein>
    <submittedName>
        <fullName evidence="2">M23 family metallopeptidase</fullName>
    </submittedName>
</protein>
<keyword evidence="3" id="KW-1185">Reference proteome</keyword>
<sequence>MAYGKTVIIDHGNGLATSYAHCSELLVKECKEVTSGTLIGKIGTTESSIDPYLHFEVRKDGEAVQPLDYINK</sequence>
<dbReference type="Pfam" id="PF01551">
    <property type="entry name" value="Peptidase_M23"/>
    <property type="match status" value="1"/>
</dbReference>
<name>A0ABT1SCY7_9FIRM</name>
<dbReference type="CDD" id="cd12797">
    <property type="entry name" value="M23_peptidase"/>
    <property type="match status" value="1"/>
</dbReference>
<reference evidence="2 3" key="1">
    <citation type="submission" date="2022-06" db="EMBL/GenBank/DDBJ databases">
        <title>Isolation of gut microbiota from human fecal samples.</title>
        <authorList>
            <person name="Pamer E.G."/>
            <person name="Barat B."/>
            <person name="Waligurski E."/>
            <person name="Medina S."/>
            <person name="Paddock L."/>
            <person name="Mostad J."/>
        </authorList>
    </citation>
    <scope>NUCLEOTIDE SEQUENCE [LARGE SCALE GENOMIC DNA]</scope>
    <source>
        <strain evidence="2 3">DFI.7.95</strain>
    </source>
</reference>
<organism evidence="2 3">
    <name type="scientific">Tissierella carlieri</name>
    <dbReference type="NCBI Taxonomy" id="689904"/>
    <lineage>
        <taxon>Bacteria</taxon>
        <taxon>Bacillati</taxon>
        <taxon>Bacillota</taxon>
        <taxon>Tissierellia</taxon>
        <taxon>Tissierellales</taxon>
        <taxon>Tissierellaceae</taxon>
        <taxon>Tissierella</taxon>
    </lineage>
</organism>
<dbReference type="SUPFAM" id="SSF51261">
    <property type="entry name" value="Duplicated hybrid motif"/>
    <property type="match status" value="1"/>
</dbReference>
<comment type="caution">
    <text evidence="2">The sequence shown here is derived from an EMBL/GenBank/DDBJ whole genome shotgun (WGS) entry which is preliminary data.</text>
</comment>
<dbReference type="Gene3D" id="2.70.70.10">
    <property type="entry name" value="Glucose Permease (Domain IIA)"/>
    <property type="match status" value="1"/>
</dbReference>
<gene>
    <name evidence="2" type="ORF">NE686_14590</name>
</gene>
<evidence type="ECO:0000259" key="1">
    <source>
        <dbReference type="Pfam" id="PF01551"/>
    </source>
</evidence>
<feature type="domain" description="M23ase beta-sheet core" evidence="1">
    <location>
        <begin position="2"/>
        <end position="66"/>
    </location>
</feature>
<proteinExistence type="predicted"/>
<dbReference type="PANTHER" id="PTHR21666">
    <property type="entry name" value="PEPTIDASE-RELATED"/>
    <property type="match status" value="1"/>
</dbReference>
<dbReference type="InterPro" id="IPR050570">
    <property type="entry name" value="Cell_wall_metabolism_enzyme"/>
</dbReference>
<dbReference type="InterPro" id="IPR011055">
    <property type="entry name" value="Dup_hybrid_motif"/>
</dbReference>
<dbReference type="PANTHER" id="PTHR21666:SF270">
    <property type="entry name" value="MUREIN HYDROLASE ACTIVATOR ENVC"/>
    <property type="match status" value="1"/>
</dbReference>
<dbReference type="Proteomes" id="UP001524478">
    <property type="component" value="Unassembled WGS sequence"/>
</dbReference>
<accession>A0ABT1SCY7</accession>
<evidence type="ECO:0000313" key="2">
    <source>
        <dbReference type="EMBL" id="MCQ4924328.1"/>
    </source>
</evidence>
<evidence type="ECO:0000313" key="3">
    <source>
        <dbReference type="Proteomes" id="UP001524478"/>
    </source>
</evidence>